<dbReference type="EMBL" id="JBHLWN010000048">
    <property type="protein sequence ID" value="MFC0213218.1"/>
    <property type="molecule type" value="Genomic_DNA"/>
</dbReference>
<organism evidence="1 2">
    <name type="scientific">Paenibacillus chartarius</name>
    <dbReference type="NCBI Taxonomy" id="747481"/>
    <lineage>
        <taxon>Bacteria</taxon>
        <taxon>Bacillati</taxon>
        <taxon>Bacillota</taxon>
        <taxon>Bacilli</taxon>
        <taxon>Bacillales</taxon>
        <taxon>Paenibacillaceae</taxon>
        <taxon>Paenibacillus</taxon>
    </lineage>
</organism>
<proteinExistence type="predicted"/>
<protein>
    <submittedName>
        <fullName evidence="1">Paeninodin family lasso peptide</fullName>
    </submittedName>
</protein>
<dbReference type="Proteomes" id="UP001589776">
    <property type="component" value="Unassembled WGS sequence"/>
</dbReference>
<reference evidence="1 2" key="1">
    <citation type="submission" date="2024-09" db="EMBL/GenBank/DDBJ databases">
        <authorList>
            <person name="Sun Q."/>
            <person name="Mori K."/>
        </authorList>
    </citation>
    <scope>NUCLEOTIDE SEQUENCE [LARGE SCALE GENOMIC DNA]</scope>
    <source>
        <strain evidence="1 2">CCM 7759</strain>
    </source>
</reference>
<comment type="caution">
    <text evidence="1">The sequence shown here is derived from an EMBL/GenBank/DDBJ whole genome shotgun (WGS) entry which is preliminary data.</text>
</comment>
<gene>
    <name evidence="1" type="ORF">ACFFK0_12260</name>
</gene>
<name>A0ABV6DKN5_9BACL</name>
<keyword evidence="2" id="KW-1185">Reference proteome</keyword>
<dbReference type="InterPro" id="IPR049825">
    <property type="entry name" value="Lasso_PadeA-like"/>
</dbReference>
<accession>A0ABV6DKN5</accession>
<dbReference type="NCBIfam" id="NF033524">
    <property type="entry name" value="lasso_PadeA_fam"/>
    <property type="match status" value="1"/>
</dbReference>
<evidence type="ECO:0000313" key="1">
    <source>
        <dbReference type="EMBL" id="MFC0213218.1"/>
    </source>
</evidence>
<dbReference type="RefSeq" id="WP_377470500.1">
    <property type="nucleotide sequence ID" value="NZ_JBHLWN010000048.1"/>
</dbReference>
<sequence>MEKKVWEAPALEVLEVSQTMAGTGVSKVDFTYVNGKLVDLDIYDS</sequence>
<evidence type="ECO:0000313" key="2">
    <source>
        <dbReference type="Proteomes" id="UP001589776"/>
    </source>
</evidence>